<evidence type="ECO:0000256" key="1">
    <source>
        <dbReference type="ARBA" id="ARBA00004651"/>
    </source>
</evidence>
<evidence type="ECO:0000313" key="17">
    <source>
        <dbReference type="Proteomes" id="UP000298327"/>
    </source>
</evidence>
<dbReference type="PANTHER" id="PTHR24223">
    <property type="entry name" value="ATP-BINDING CASSETTE SUB-FAMILY C"/>
    <property type="match status" value="1"/>
</dbReference>
<comment type="caution">
    <text evidence="16">The sequence shown here is derived from an EMBL/GenBank/DDBJ whole genome shotgun (WGS) entry which is preliminary data.</text>
</comment>
<feature type="transmembrane region" description="Helical" evidence="13">
    <location>
        <begin position="1268"/>
        <end position="1289"/>
    </location>
</feature>
<feature type="transmembrane region" description="Helical" evidence="13">
    <location>
        <begin position="157"/>
        <end position="178"/>
    </location>
</feature>
<dbReference type="Pfam" id="PF00005">
    <property type="entry name" value="ABC_tran"/>
    <property type="match status" value="2"/>
</dbReference>
<dbReference type="InterPro" id="IPR011527">
    <property type="entry name" value="ABC1_TM_dom"/>
</dbReference>
<keyword evidence="17" id="KW-1185">Reference proteome</keyword>
<dbReference type="STRING" id="205917.A0A4Y9YEX5"/>
<name>A0A4Y9YEX5_9AGAM</name>
<feature type="transmembrane region" description="Helical" evidence="13">
    <location>
        <begin position="553"/>
        <end position="575"/>
    </location>
</feature>
<dbReference type="InterPro" id="IPR036640">
    <property type="entry name" value="ABC1_TM_sf"/>
</dbReference>
<dbReference type="CDD" id="cd18604">
    <property type="entry name" value="ABC_6TM_VMR1_D2_like"/>
    <property type="match status" value="1"/>
</dbReference>
<feature type="transmembrane region" description="Helical" evidence="13">
    <location>
        <begin position="226"/>
        <end position="245"/>
    </location>
</feature>
<feature type="transmembrane region" description="Helical" evidence="13">
    <location>
        <begin position="190"/>
        <end position="206"/>
    </location>
</feature>
<feature type="transmembrane region" description="Helical" evidence="13">
    <location>
        <begin position="528"/>
        <end position="547"/>
    </location>
</feature>
<feature type="transmembrane region" description="Helical" evidence="13">
    <location>
        <begin position="1301"/>
        <end position="1319"/>
    </location>
</feature>
<sequence length="1569" mass="173515">MESFLQFRDAYALQMVLENVRGFTSIQSHERDTTSWRHPLAIPAYASSVSVVLLLLQTGLSLRSAKLPPSPLEQERHVGEEYFPGHASLWSRFKRHVSKLGGLTIFLFRITRVLCVLVLLALSIVTLFARKGHSDSSHPETTNSDTGIAIGRLAPNFLLGLAICLVYLYSLFLGVLSLVAGPQGSSRAKGHLVFVLLVTFAVYVYRDIWPLLTFTESPADLHEGPLIWAKIVFLGTAALVIPLTAPRQYVPVDPKEPASEPNPEQTASILSLAIYSFLDSTVFLANRLPHLPQEKLPPLADYDYATNLVKRSFPHLDPFSGARKGHMFFGLMRVFYQEYTVLSLMAIIMAFSGFISPLGINKLLSYLETGGEGAIVRPWVWISALFWAPMVSTLSFQWYIFVATATLVRSEAIITQLVFEHSLRIRMKAEASDSTSKSAPSTAVATPDNTSVVDEQSTAHDEARDETTPSETVSTAKGKQSPVKEQSMDSKDDDKFFKDGSAKASNLVGKINNLVSTDLANITEGRDFILLVLYAPLQLIVCVWFLYKVLGWSSFVGMMVMVLLFPVPGYVARLIQHAQVQTMKRTDARVQNVTETMNVLRMIKLFGWEPKTDARIADKREEELQWIKRRSFLEMGNEMMNYLIPVSTMVVTFATYTLIMKQELKPSTVFSSMAVFDLLRDQLGMILRFTSAIIQAKVSVDRVSDFLRNSELLDSFALQKQADAGEISLHGSPADPQTIGFHDAAFTWSNDADINGSYTPSKRIFRLQVEGDLMFKRGSINLIIGPTGSGKTSLLMALLGEMHFLPSGPDSWFNLPRDKGVAYAAQESWVQNETIRDNILFGAPYDEVRYNKVLYQCALKRDLTLFDAGDQTEVGEKGLTLSGGQKARVTLARAIYSSADIVLLDDILAALDVHTARWIVDKCLKGDLIRGRTLLLVTHNVAMAAPIADRVITVGLDGKVSSSDTVAEAIREDKDLSAEIKEEMEETEKALEEIDAEDPEAPDAKKADGKLTVEEDIALGHISWDAMKLYLTSLGGSHVALFWIAFMTGTLLVDASNISQTWFLGYWAEQYDIRPASEVRVSFYLMIYCLLALISVIIYSSAFVVYVFGSLRASRSIHRRLIESILGTTLRWLDTTPTSRVITRCTQDIRTIDGNISMYLRWLLEMSATLLMKFAAILFVTPIFVIPGTILTGLGGLIGQIYMKSQLSVKREMSVAKAPVLGHFGAAIAGLTSIRAYGAQKAFKSEAYNRINRYTRAARTHYNLNRWVCIRIDALGGLFTAGLAAYLIYGPSRNERVPSEAGFSITMAVSFSGIILYWVRILNALEVDGNSLERVQAYITIEQEPKPTQDGIPPAYWPSSGDLKVESLCARYSANGPEVLHDISFHVKSGERVGIVGRTGSGKSSLTLSLLRCIPTEGTVYYDGRPTSSINLDVLRTGITIIPQVPELLTGSLRENLDPFSQYDDAALNSALRASGLFSLQSEDDEGRITLDSTISSGGGNLSIGQRQIIALARALVRGSKLLILDEDHHTDSVIQNSLRRELGGDVTLITVAHRLQTIMDADKIASLF</sequence>
<dbReference type="GO" id="GO:0005886">
    <property type="term" value="C:plasma membrane"/>
    <property type="evidence" value="ECO:0007669"/>
    <property type="project" value="UniProtKB-SubCell"/>
</dbReference>
<dbReference type="FunFam" id="3.40.50.300:FF:002145">
    <property type="entry name" value="ABC transporter (MsbA subfamily)"/>
    <property type="match status" value="1"/>
</dbReference>
<keyword evidence="6" id="KW-0547">Nucleotide-binding</keyword>
<feature type="compositionally biased region" description="Basic and acidic residues" evidence="12">
    <location>
        <begin position="486"/>
        <end position="495"/>
    </location>
</feature>
<proteinExistence type="predicted"/>
<dbReference type="SUPFAM" id="SSF90123">
    <property type="entry name" value="ABC transporter transmembrane region"/>
    <property type="match status" value="2"/>
</dbReference>
<dbReference type="PROSITE" id="PS50893">
    <property type="entry name" value="ABC_TRANSPORTER_2"/>
    <property type="match status" value="2"/>
</dbReference>
<keyword evidence="7" id="KW-0067">ATP-binding</keyword>
<reference evidence="16 17" key="1">
    <citation type="submission" date="2019-02" db="EMBL/GenBank/DDBJ databases">
        <title>Genome sequencing of the rare red list fungi Dentipellis fragilis.</title>
        <authorList>
            <person name="Buettner E."/>
            <person name="Kellner H."/>
        </authorList>
    </citation>
    <scope>NUCLEOTIDE SEQUENCE [LARGE SCALE GENOMIC DNA]</scope>
    <source>
        <strain evidence="16 17">DSM 105465</strain>
    </source>
</reference>
<evidence type="ECO:0000256" key="7">
    <source>
        <dbReference type="ARBA" id="ARBA00022840"/>
    </source>
</evidence>
<keyword evidence="3" id="KW-1003">Cell membrane</keyword>
<comment type="subcellular location">
    <subcellularLocation>
        <location evidence="1">Cell membrane</location>
        <topology evidence="1">Multi-pass membrane protein</topology>
    </subcellularLocation>
</comment>
<feature type="transmembrane region" description="Helical" evidence="13">
    <location>
        <begin position="1184"/>
        <end position="1203"/>
    </location>
</feature>
<keyword evidence="8 13" id="KW-1133">Transmembrane helix</keyword>
<feature type="compositionally biased region" description="Polar residues" evidence="12">
    <location>
        <begin position="434"/>
        <end position="456"/>
    </location>
</feature>
<dbReference type="Gene3D" id="3.40.50.300">
    <property type="entry name" value="P-loop containing nucleotide triphosphate hydrolases"/>
    <property type="match status" value="2"/>
</dbReference>
<feature type="domain" description="ABC transporter" evidence="14">
    <location>
        <begin position="749"/>
        <end position="982"/>
    </location>
</feature>
<evidence type="ECO:0000256" key="6">
    <source>
        <dbReference type="ARBA" id="ARBA00022741"/>
    </source>
</evidence>
<evidence type="ECO:0000256" key="9">
    <source>
        <dbReference type="ARBA" id="ARBA00023136"/>
    </source>
</evidence>
<organism evidence="16 17">
    <name type="scientific">Dentipellis fragilis</name>
    <dbReference type="NCBI Taxonomy" id="205917"/>
    <lineage>
        <taxon>Eukaryota</taxon>
        <taxon>Fungi</taxon>
        <taxon>Dikarya</taxon>
        <taxon>Basidiomycota</taxon>
        <taxon>Agaricomycotina</taxon>
        <taxon>Agaricomycetes</taxon>
        <taxon>Russulales</taxon>
        <taxon>Hericiaceae</taxon>
        <taxon>Dentipellis</taxon>
    </lineage>
</organism>
<keyword evidence="11" id="KW-0175">Coiled coil</keyword>
<dbReference type="InterPro" id="IPR017871">
    <property type="entry name" value="ABC_transporter-like_CS"/>
</dbReference>
<gene>
    <name evidence="16" type="ORF">EVG20_g7183</name>
</gene>
<keyword evidence="5" id="KW-0677">Repeat</keyword>
<feature type="compositionally biased region" description="Polar residues" evidence="12">
    <location>
        <begin position="469"/>
        <end position="478"/>
    </location>
</feature>
<feature type="transmembrane region" description="Helical" evidence="13">
    <location>
        <begin position="380"/>
        <end position="401"/>
    </location>
</feature>
<dbReference type="Proteomes" id="UP000298327">
    <property type="component" value="Unassembled WGS sequence"/>
</dbReference>
<dbReference type="CDD" id="cd03250">
    <property type="entry name" value="ABCC_MRP_domain1"/>
    <property type="match status" value="1"/>
</dbReference>
<dbReference type="CDD" id="cd18596">
    <property type="entry name" value="ABC_6TM_VMR1_D1_like"/>
    <property type="match status" value="1"/>
</dbReference>
<accession>A0A4Y9YEX5</accession>
<feature type="transmembrane region" description="Helical" evidence="13">
    <location>
        <begin position="1083"/>
        <end position="1109"/>
    </location>
</feature>
<evidence type="ECO:0000256" key="12">
    <source>
        <dbReference type="SAM" id="MobiDB-lite"/>
    </source>
</evidence>
<dbReference type="OrthoDB" id="6500128at2759"/>
<evidence type="ECO:0000259" key="15">
    <source>
        <dbReference type="PROSITE" id="PS50929"/>
    </source>
</evidence>
<dbReference type="Gene3D" id="1.20.1560.10">
    <property type="entry name" value="ABC transporter type 1, transmembrane domain"/>
    <property type="match status" value="2"/>
</dbReference>
<dbReference type="SUPFAM" id="SSF52540">
    <property type="entry name" value="P-loop containing nucleoside triphosphate hydrolases"/>
    <property type="match status" value="2"/>
</dbReference>
<dbReference type="GO" id="GO:0005524">
    <property type="term" value="F:ATP binding"/>
    <property type="evidence" value="ECO:0007669"/>
    <property type="project" value="UniProtKB-KW"/>
</dbReference>
<feature type="domain" description="ABC transmembrane type-1" evidence="15">
    <location>
        <begin position="1044"/>
        <end position="1317"/>
    </location>
</feature>
<dbReference type="FunFam" id="1.20.1560.10:FF:000013">
    <property type="entry name" value="ABC transporter C family member 2"/>
    <property type="match status" value="1"/>
</dbReference>
<evidence type="ECO:0000256" key="3">
    <source>
        <dbReference type="ARBA" id="ARBA00022475"/>
    </source>
</evidence>
<evidence type="ECO:0000259" key="14">
    <source>
        <dbReference type="PROSITE" id="PS50893"/>
    </source>
</evidence>
<evidence type="ECO:0000256" key="10">
    <source>
        <dbReference type="ARBA" id="ARBA00023180"/>
    </source>
</evidence>
<evidence type="ECO:0000256" key="5">
    <source>
        <dbReference type="ARBA" id="ARBA00022737"/>
    </source>
</evidence>
<dbReference type="PROSITE" id="PS50929">
    <property type="entry name" value="ABC_TM1F"/>
    <property type="match status" value="2"/>
</dbReference>
<dbReference type="InterPro" id="IPR003593">
    <property type="entry name" value="AAA+_ATPase"/>
</dbReference>
<feature type="transmembrane region" description="Helical" evidence="13">
    <location>
        <begin position="639"/>
        <end position="659"/>
    </location>
</feature>
<evidence type="ECO:0000256" key="2">
    <source>
        <dbReference type="ARBA" id="ARBA00022448"/>
    </source>
</evidence>
<dbReference type="CDD" id="cd03244">
    <property type="entry name" value="ABCC_MRP_domain2"/>
    <property type="match status" value="1"/>
</dbReference>
<evidence type="ECO:0000256" key="13">
    <source>
        <dbReference type="SAM" id="Phobius"/>
    </source>
</evidence>
<dbReference type="GO" id="GO:0016887">
    <property type="term" value="F:ATP hydrolysis activity"/>
    <property type="evidence" value="ECO:0007669"/>
    <property type="project" value="InterPro"/>
</dbReference>
<dbReference type="EMBL" id="SEOQ01000527">
    <property type="protein sequence ID" value="TFY61104.1"/>
    <property type="molecule type" value="Genomic_DNA"/>
</dbReference>
<dbReference type="GO" id="GO:0140359">
    <property type="term" value="F:ABC-type transporter activity"/>
    <property type="evidence" value="ECO:0007669"/>
    <property type="project" value="InterPro"/>
</dbReference>
<dbReference type="PROSITE" id="PS00211">
    <property type="entry name" value="ABC_TRANSPORTER_1"/>
    <property type="match status" value="1"/>
</dbReference>
<keyword evidence="4 13" id="KW-0812">Transmembrane</keyword>
<feature type="region of interest" description="Disordered" evidence="12">
    <location>
        <begin position="434"/>
        <end position="495"/>
    </location>
</feature>
<evidence type="ECO:0000256" key="11">
    <source>
        <dbReference type="SAM" id="Coils"/>
    </source>
</evidence>
<feature type="transmembrane region" description="Helical" evidence="13">
    <location>
        <begin position="339"/>
        <end position="360"/>
    </location>
</feature>
<feature type="coiled-coil region" evidence="11">
    <location>
        <begin position="966"/>
        <end position="997"/>
    </location>
</feature>
<protein>
    <recommendedName>
        <fullName evidence="18">P-loop containing nucleoside triphosphate hydrolase protein</fullName>
    </recommendedName>
</protein>
<feature type="domain" description="ABC transporter" evidence="14">
    <location>
        <begin position="1363"/>
        <end position="1569"/>
    </location>
</feature>
<feature type="domain" description="ABC transmembrane type-1" evidence="15">
    <location>
        <begin position="344"/>
        <end position="695"/>
    </location>
</feature>
<keyword evidence="10" id="KW-0325">Glycoprotein</keyword>
<dbReference type="InterPro" id="IPR003439">
    <property type="entry name" value="ABC_transporter-like_ATP-bd"/>
</dbReference>
<dbReference type="InterPro" id="IPR050173">
    <property type="entry name" value="ABC_transporter_C-like"/>
</dbReference>
<dbReference type="Pfam" id="PF00664">
    <property type="entry name" value="ABC_membrane"/>
    <property type="match status" value="2"/>
</dbReference>
<keyword evidence="9 13" id="KW-0472">Membrane</keyword>
<evidence type="ECO:0008006" key="18">
    <source>
        <dbReference type="Google" id="ProtNLM"/>
    </source>
</evidence>
<evidence type="ECO:0000313" key="16">
    <source>
        <dbReference type="EMBL" id="TFY61104.1"/>
    </source>
</evidence>
<evidence type="ECO:0000256" key="4">
    <source>
        <dbReference type="ARBA" id="ARBA00022692"/>
    </source>
</evidence>
<feature type="compositionally biased region" description="Basic and acidic residues" evidence="12">
    <location>
        <begin position="457"/>
        <end position="467"/>
    </location>
</feature>
<feature type="transmembrane region" description="Helical" evidence="13">
    <location>
        <begin position="100"/>
        <end position="129"/>
    </location>
</feature>
<keyword evidence="2" id="KW-0813">Transport</keyword>
<dbReference type="SMART" id="SM00382">
    <property type="entry name" value="AAA"/>
    <property type="match status" value="2"/>
</dbReference>
<evidence type="ECO:0000256" key="8">
    <source>
        <dbReference type="ARBA" id="ARBA00022989"/>
    </source>
</evidence>
<dbReference type="InterPro" id="IPR027417">
    <property type="entry name" value="P-loop_NTPase"/>
</dbReference>
<dbReference type="PANTHER" id="PTHR24223:SF356">
    <property type="entry name" value="ATP-BINDING CASSETTE TRANSPORTER ABC4"/>
    <property type="match status" value="1"/>
</dbReference>